<gene>
    <name evidence="2" type="ORF">WAB15_24675</name>
</gene>
<dbReference type="SUPFAM" id="SSF88713">
    <property type="entry name" value="Glycoside hydrolase/deacetylase"/>
    <property type="match status" value="1"/>
</dbReference>
<organism evidence="2 3">
    <name type="scientific">Streptomyces sirii</name>
    <dbReference type="NCBI Taxonomy" id="3127701"/>
    <lineage>
        <taxon>Bacteria</taxon>
        <taxon>Bacillati</taxon>
        <taxon>Actinomycetota</taxon>
        <taxon>Actinomycetes</taxon>
        <taxon>Kitasatosporales</taxon>
        <taxon>Streptomycetaceae</taxon>
        <taxon>Streptomyces</taxon>
    </lineage>
</organism>
<evidence type="ECO:0000313" key="3">
    <source>
        <dbReference type="Proteomes" id="UP001626628"/>
    </source>
</evidence>
<reference evidence="2 3" key="1">
    <citation type="submission" date="2024-03" db="EMBL/GenBank/DDBJ databases">
        <title>The complete genome of Streptomyces sirii sp.nov.</title>
        <authorList>
            <person name="Zakalyukina Y.V."/>
            <person name="Belik A.R."/>
            <person name="Biryukov M.V."/>
            <person name="Baturina O.A."/>
            <person name="Kabilov M.R."/>
        </authorList>
    </citation>
    <scope>NUCLEOTIDE SEQUENCE [LARGE SCALE GENOMIC DNA]</scope>
    <source>
        <strain evidence="2 3">BP-8</strain>
    </source>
</reference>
<evidence type="ECO:0000313" key="2">
    <source>
        <dbReference type="EMBL" id="WXK78922.1"/>
    </source>
</evidence>
<keyword evidence="3" id="KW-1185">Reference proteome</keyword>
<dbReference type="PANTHER" id="PTHR43123">
    <property type="entry name" value="POLYSACCHARIDE DEACETYLASE-RELATED"/>
    <property type="match status" value="1"/>
</dbReference>
<dbReference type="InterPro" id="IPR011330">
    <property type="entry name" value="Glyco_hydro/deAcase_b/a-brl"/>
</dbReference>
<name>A0ABZ2QVI5_9ACTN</name>
<dbReference type="RefSeq" id="WP_407287581.1">
    <property type="nucleotide sequence ID" value="NZ_CP147982.1"/>
</dbReference>
<dbReference type="Gene3D" id="3.20.20.370">
    <property type="entry name" value="Glycoside hydrolase/deacetylase"/>
    <property type="match status" value="1"/>
</dbReference>
<proteinExistence type="predicted"/>
<feature type="domain" description="NodB homology" evidence="1">
    <location>
        <begin position="63"/>
        <end position="287"/>
    </location>
</feature>
<dbReference type="EMBL" id="CP147982">
    <property type="protein sequence ID" value="WXK78922.1"/>
    <property type="molecule type" value="Genomic_DNA"/>
</dbReference>
<dbReference type="Proteomes" id="UP001626628">
    <property type="component" value="Chromosome"/>
</dbReference>
<dbReference type="InterPro" id="IPR002509">
    <property type="entry name" value="NODB_dom"/>
</dbReference>
<sequence>MNHRLLADRPVADQPRENDLYDYSPIVDRAPIRWPGGARVAFYVGLNIEHYRIDRPSTSTFPGTAELTPDPLNYGWRDYGPRVGVWRLIESLDRHRIRASVLLNSDAGERYPQIVEAGRARDWAWLAHGKNNSTFQADMTPDEERAYLTEVVTSIERTTGRRPRGWMGPALTETFRTPELLAELGLSYVLDWTNDDQPYRLNVPGMLSVPYSVELNDIGLFVSKGLTGPDFVQIVKDQLDQLHEDAADSGRVMSLALHPFVIGQPFRHKYLDQALTHIAHHPGVWLTTSDEIAAHYARTATGAAAS</sequence>
<protein>
    <submittedName>
        <fullName evidence="2">Polysaccharide deacetylase family protein</fullName>
    </submittedName>
</protein>
<accession>A0ABZ2QVI5</accession>
<dbReference type="CDD" id="cd10979">
    <property type="entry name" value="CE4_PuuE_like"/>
    <property type="match status" value="1"/>
</dbReference>
<dbReference type="Pfam" id="PF01522">
    <property type="entry name" value="Polysacc_deac_1"/>
    <property type="match status" value="1"/>
</dbReference>
<dbReference type="PANTHER" id="PTHR43123:SF4">
    <property type="entry name" value="POLYSACCHARIDE DEACETYLASE"/>
    <property type="match status" value="1"/>
</dbReference>
<dbReference type="PROSITE" id="PS51677">
    <property type="entry name" value="NODB"/>
    <property type="match status" value="1"/>
</dbReference>
<evidence type="ECO:0000259" key="1">
    <source>
        <dbReference type="PROSITE" id="PS51677"/>
    </source>
</evidence>